<gene>
    <name evidence="1" type="ORF">BE15_14070</name>
</gene>
<dbReference type="OrthoDB" id="5495997at2"/>
<dbReference type="AlphaFoldDB" id="A0A150QBP8"/>
<evidence type="ECO:0000313" key="2">
    <source>
        <dbReference type="Proteomes" id="UP000075260"/>
    </source>
</evidence>
<dbReference type="Proteomes" id="UP000075260">
    <property type="component" value="Unassembled WGS sequence"/>
</dbReference>
<protein>
    <submittedName>
        <fullName evidence="1">Uncharacterized protein</fullName>
    </submittedName>
</protein>
<dbReference type="EMBL" id="JEMA01000840">
    <property type="protein sequence ID" value="KYF65323.1"/>
    <property type="molecule type" value="Genomic_DNA"/>
</dbReference>
<name>A0A150QBP8_SORCE</name>
<evidence type="ECO:0000313" key="1">
    <source>
        <dbReference type="EMBL" id="KYF65323.1"/>
    </source>
</evidence>
<accession>A0A150QBP8</accession>
<reference evidence="1 2" key="1">
    <citation type="submission" date="2014-02" db="EMBL/GenBank/DDBJ databases">
        <title>The small core and large imbalanced accessory genome model reveals a collaborative survival strategy of Sorangium cellulosum strains in nature.</title>
        <authorList>
            <person name="Han K."/>
            <person name="Peng R."/>
            <person name="Blom J."/>
            <person name="Li Y.-Z."/>
        </authorList>
    </citation>
    <scope>NUCLEOTIDE SEQUENCE [LARGE SCALE GENOMIC DNA]</scope>
    <source>
        <strain evidence="1 2">So0008-312</strain>
    </source>
</reference>
<comment type="caution">
    <text evidence="1">The sequence shown here is derived from an EMBL/GenBank/DDBJ whole genome shotgun (WGS) entry which is preliminary data.</text>
</comment>
<proteinExistence type="predicted"/>
<sequence length="346" mass="36128">MTSEMVRMLLHSRGAVALRRAAGAMVIAALAGTSMLVGCGGADDSLALVGGEKIDATAIDRDPLAVLPSGAVMLGYLDAAALFASGLGAEVNQIVASLLPLGPESNFVPSRDVVKVYGGLYAMQGADFCAVMQGNFDVDAIRRAADARTVTVIGAPLVKTRYADNDLFTAGNVGFVVLTPHTILTGNETGMRRALDRLRFSKLQRSVPSWMVELLNTKNASFAVAGDLTSQPAVASAAGQLPFLSGLQYVRVIGNFQPPGVNFAGALTYTDPQSAANGAVALRNLEQIARIATLLSSWGFGYGSVPPMQVAQRESDVAFTLPLGEGIVRMLLRTAAETARSAALVR</sequence>
<organism evidence="1 2">
    <name type="scientific">Sorangium cellulosum</name>
    <name type="common">Polyangium cellulosum</name>
    <dbReference type="NCBI Taxonomy" id="56"/>
    <lineage>
        <taxon>Bacteria</taxon>
        <taxon>Pseudomonadati</taxon>
        <taxon>Myxococcota</taxon>
        <taxon>Polyangia</taxon>
        <taxon>Polyangiales</taxon>
        <taxon>Polyangiaceae</taxon>
        <taxon>Sorangium</taxon>
    </lineage>
</organism>